<reference evidence="3" key="2">
    <citation type="journal article" date="2019" name="Mol. Phylogenet. Evol.">
        <title>Reassessment of the classification of bryopsidales (chlorophyta) based on chloroplast phylogenomic analyses.</title>
        <authorList>
            <person name="Cremen M.C."/>
            <person name="Leliaert F."/>
            <person name="West J."/>
            <person name="Lam D.W."/>
            <person name="Shimada S."/>
            <person name="Lopez-Bautista J.M."/>
            <person name="Verbruggen H."/>
        </authorList>
    </citation>
    <scope>NUCLEOTIDE SEQUENCE</scope>
</reference>
<keyword evidence="3" id="KW-0150">Chloroplast</keyword>
<keyword evidence="2" id="KW-0812">Transmembrane</keyword>
<feature type="transmembrane region" description="Helical" evidence="2">
    <location>
        <begin position="32"/>
        <end position="49"/>
    </location>
</feature>
<evidence type="ECO:0000256" key="1">
    <source>
        <dbReference type="ARBA" id="ARBA00009846"/>
    </source>
</evidence>
<evidence type="ECO:0000313" key="3">
    <source>
        <dbReference type="EMBL" id="AYC63880.1"/>
    </source>
</evidence>
<dbReference type="AlphaFoldDB" id="A0A386AWZ3"/>
<dbReference type="EMBL" id="MH591082">
    <property type="protein sequence ID" value="AYC63880.1"/>
    <property type="molecule type" value="Genomic_DNA"/>
</dbReference>
<evidence type="ECO:0008006" key="4">
    <source>
        <dbReference type="Google" id="ProtNLM"/>
    </source>
</evidence>
<accession>A0A386AWZ3</accession>
<keyword evidence="3" id="KW-0934">Plastid</keyword>
<reference evidence="3" key="1">
    <citation type="submission" date="2018-07" db="EMBL/GenBank/DDBJ databases">
        <authorList>
            <person name="Quirk P.G."/>
            <person name="Krulwich T.A."/>
        </authorList>
    </citation>
    <scope>NUCLEOTIDE SEQUENCE</scope>
</reference>
<organism evidence="3">
    <name type="scientific">Dichotomosiphon tuberosus</name>
    <dbReference type="NCBI Taxonomy" id="118263"/>
    <lineage>
        <taxon>Eukaryota</taxon>
        <taxon>Viridiplantae</taxon>
        <taxon>Chlorophyta</taxon>
        <taxon>core chlorophytes</taxon>
        <taxon>Ulvophyceae</taxon>
        <taxon>TCBD clade</taxon>
        <taxon>Bryopsidales</taxon>
        <taxon>Halimedineae</taxon>
        <taxon>Dichotomosiphonaceae</taxon>
        <taxon>Dichotomosiphon</taxon>
    </lineage>
</organism>
<comment type="similarity">
    <text evidence="1">Belongs to the ycf20 family.</text>
</comment>
<keyword evidence="2" id="KW-0472">Membrane</keyword>
<dbReference type="Pfam" id="PF04483">
    <property type="entry name" value="DUF565"/>
    <property type="match status" value="1"/>
</dbReference>
<dbReference type="InterPro" id="IPR007572">
    <property type="entry name" value="Uncharacterised_Ycf20"/>
</dbReference>
<gene>
    <name evidence="3" type="primary">ycf20</name>
</gene>
<evidence type="ECO:0000256" key="2">
    <source>
        <dbReference type="SAM" id="Phobius"/>
    </source>
</evidence>
<feature type="transmembrane region" description="Helical" evidence="2">
    <location>
        <begin position="55"/>
        <end position="73"/>
    </location>
</feature>
<name>A0A386AWZ3_9CHLO</name>
<keyword evidence="2" id="KW-1133">Transmembrane helix</keyword>
<sequence>MRKSKLNKKIYFFYLKIFRKNKNFLNFIEKSLLSLYLGFFIGNFFGIFLKNIYQFFLWDGFIIIFLNLFLEFFNNIIYKINKQNIFLKILKNIKIGILIGFFIDAFKVGS</sequence>
<proteinExistence type="inferred from homology"/>
<geneLocation type="chloroplast" evidence="3"/>
<feature type="transmembrane region" description="Helical" evidence="2">
    <location>
        <begin position="85"/>
        <end position="103"/>
    </location>
</feature>
<protein>
    <recommendedName>
        <fullName evidence="4">Ycf20</fullName>
    </recommendedName>
</protein>